<evidence type="ECO:0000313" key="3">
    <source>
        <dbReference type="Proteomes" id="UP000075885"/>
    </source>
</evidence>
<feature type="region of interest" description="Disordered" evidence="1">
    <location>
        <begin position="495"/>
        <end position="530"/>
    </location>
</feature>
<feature type="compositionally biased region" description="Polar residues" evidence="1">
    <location>
        <begin position="267"/>
        <end position="281"/>
    </location>
</feature>
<dbReference type="InterPro" id="IPR037647">
    <property type="entry name" value="HIRIP3"/>
</dbReference>
<feature type="compositionally biased region" description="Polar residues" evidence="1">
    <location>
        <begin position="754"/>
        <end position="765"/>
    </location>
</feature>
<feature type="region of interest" description="Disordered" evidence="1">
    <location>
        <begin position="211"/>
        <end position="281"/>
    </location>
</feature>
<feature type="compositionally biased region" description="Low complexity" evidence="1">
    <location>
        <begin position="796"/>
        <end position="809"/>
    </location>
</feature>
<evidence type="ECO:0000256" key="1">
    <source>
        <dbReference type="SAM" id="MobiDB-lite"/>
    </source>
</evidence>
<sequence>MEDYVYTPALSTPYQSNPDATPCSDSVATFTEQPVYAELTPVPVVPNDVKPYEHLTEVAPSDGKPITLHVTETRPANELYSYDLCSSSATTCNLDHISESSSLKQPPHISNGLHPDCLTNVQPSHSPASPTDESSACKGAPLTDELHKEKSPKGTAIMPGTVIEEPEHPTNPSNDEPVEKKTNVKDLPEPVNSQVTTDCDLAAKECIEVDGDTASKNQTEKDDQLQVASKDVEAPIQETQTIDSRSAPALEEKEHVKSHSDEDDNCSDSVISDSDTPNSDNVASLFKNVVLVQAHPVEEEEYDSEDSESSRIASGEEDVEAGPIDASSVEDIGREEEPEVDEEPLPPGLFLDETEDANLTDRVGEAENNLLHNGIDGNVKTEKPGKVNSKSASVKQSQKLDAVSLSSDEDVLKDRSDKPRTPQKCQMRKRDIACVANVENEMLKAEKKKSKLSNDREKGNSNDDPFGSCTSSSSEDIPNHIYFGASDRVYTVSTKLHWQRQKQKGKKHYSRSKSSAERYDEASTDCDEEEKVRRWAKKAEEIARLKLPAYQQQQLQQLVLKKHPKRDRFYDRSQDIPNDIYFGNVKVPLHILHASSSSSDDEPWPGGTVKSASNSNATHRKNRPSEHAHATTNSAYSKSSNYRNHRTSLPRAESSSGTRSVHKMKEYLKMAGFRHMRYQKLWQGCETNHDRAEAILRFLHEQGLQGEPTDEKCRELRKQIQLQKEVEVLDTSLIIGSGEGRVTRQRAKKVPESCTTESAVNNMPEQSLKCAEQAPQVGPTSSETVEQPLECKQLEPEQQLAQLQQQQEQQQDEPIERVASSERVEHASPVVETANILNSQTEG</sequence>
<dbReference type="GO" id="GO:0005634">
    <property type="term" value="C:nucleus"/>
    <property type="evidence" value="ECO:0007669"/>
    <property type="project" value="TreeGrafter"/>
</dbReference>
<reference evidence="2" key="2">
    <citation type="submission" date="2020-05" db="UniProtKB">
        <authorList>
            <consortium name="EnsemblMetazoa"/>
        </authorList>
    </citation>
    <scope>IDENTIFICATION</scope>
    <source>
        <strain evidence="2">Epiroticus2</strain>
    </source>
</reference>
<feature type="compositionally biased region" description="Basic and acidic residues" evidence="1">
    <location>
        <begin position="814"/>
        <end position="826"/>
    </location>
</feature>
<feature type="compositionally biased region" description="Basic and acidic residues" evidence="1">
    <location>
        <begin position="250"/>
        <end position="260"/>
    </location>
</feature>
<feature type="compositionally biased region" description="Basic and acidic residues" evidence="1">
    <location>
        <begin position="177"/>
        <end position="188"/>
    </location>
</feature>
<name>A0A182PBY5_9DIPT</name>
<feature type="region of interest" description="Disordered" evidence="1">
    <location>
        <begin position="99"/>
        <end position="194"/>
    </location>
</feature>
<organism evidence="2 3">
    <name type="scientific">Anopheles epiroticus</name>
    <dbReference type="NCBI Taxonomy" id="199890"/>
    <lineage>
        <taxon>Eukaryota</taxon>
        <taxon>Metazoa</taxon>
        <taxon>Ecdysozoa</taxon>
        <taxon>Arthropoda</taxon>
        <taxon>Hexapoda</taxon>
        <taxon>Insecta</taxon>
        <taxon>Pterygota</taxon>
        <taxon>Neoptera</taxon>
        <taxon>Endopterygota</taxon>
        <taxon>Diptera</taxon>
        <taxon>Nematocera</taxon>
        <taxon>Culicoidea</taxon>
        <taxon>Culicidae</taxon>
        <taxon>Anophelinae</taxon>
        <taxon>Anopheles</taxon>
    </lineage>
</organism>
<reference evidence="3" key="1">
    <citation type="submission" date="2013-03" db="EMBL/GenBank/DDBJ databases">
        <title>The Genome Sequence of Anopheles epiroticus epiroticus2.</title>
        <authorList>
            <consortium name="The Broad Institute Genomics Platform"/>
            <person name="Neafsey D.E."/>
            <person name="Howell P."/>
            <person name="Walker B."/>
            <person name="Young S.K."/>
            <person name="Zeng Q."/>
            <person name="Gargeya S."/>
            <person name="Fitzgerald M."/>
            <person name="Haas B."/>
            <person name="Abouelleil A."/>
            <person name="Allen A.W."/>
            <person name="Alvarado L."/>
            <person name="Arachchi H.M."/>
            <person name="Berlin A.M."/>
            <person name="Chapman S.B."/>
            <person name="Gainer-Dewar J."/>
            <person name="Goldberg J."/>
            <person name="Griggs A."/>
            <person name="Gujja S."/>
            <person name="Hansen M."/>
            <person name="Howarth C."/>
            <person name="Imamovic A."/>
            <person name="Ireland A."/>
            <person name="Larimer J."/>
            <person name="McCowan C."/>
            <person name="Murphy C."/>
            <person name="Pearson M."/>
            <person name="Poon T.W."/>
            <person name="Priest M."/>
            <person name="Roberts A."/>
            <person name="Saif S."/>
            <person name="Shea T."/>
            <person name="Sisk P."/>
            <person name="Sykes S."/>
            <person name="Wortman J."/>
            <person name="Nusbaum C."/>
            <person name="Birren B."/>
        </authorList>
    </citation>
    <scope>NUCLEOTIDE SEQUENCE [LARGE SCALE GENOMIC DNA]</scope>
    <source>
        <strain evidence="3">Epiroticus2</strain>
    </source>
</reference>
<feature type="region of interest" description="Disordered" evidence="1">
    <location>
        <begin position="754"/>
        <end position="843"/>
    </location>
</feature>
<feature type="compositionally biased region" description="Polar residues" evidence="1">
    <location>
        <begin position="119"/>
        <end position="134"/>
    </location>
</feature>
<evidence type="ECO:0000313" key="2">
    <source>
        <dbReference type="EnsemblMetazoa" id="AEPI004441-PA"/>
    </source>
</evidence>
<feature type="compositionally biased region" description="Acidic residues" evidence="1">
    <location>
        <begin position="298"/>
        <end position="307"/>
    </location>
</feature>
<feature type="compositionally biased region" description="Polar residues" evidence="1">
    <location>
        <begin position="388"/>
        <end position="399"/>
    </location>
</feature>
<dbReference type="Proteomes" id="UP000075885">
    <property type="component" value="Unassembled WGS sequence"/>
</dbReference>
<dbReference type="EnsemblMetazoa" id="AEPI004441-RA">
    <property type="protein sequence ID" value="AEPI004441-PA"/>
    <property type="gene ID" value="AEPI004441"/>
</dbReference>
<feature type="compositionally biased region" description="Basic and acidic residues" evidence="1">
    <location>
        <begin position="452"/>
        <end position="461"/>
    </location>
</feature>
<feature type="region of interest" description="Disordered" evidence="1">
    <location>
        <begin position="295"/>
        <end position="428"/>
    </location>
</feature>
<feature type="compositionally biased region" description="Polar residues" evidence="1">
    <location>
        <begin position="630"/>
        <end position="642"/>
    </location>
</feature>
<feature type="compositionally biased region" description="Acidic residues" evidence="1">
    <location>
        <begin position="333"/>
        <end position="344"/>
    </location>
</feature>
<feature type="region of interest" description="Disordered" evidence="1">
    <location>
        <begin position="444"/>
        <end position="477"/>
    </location>
</feature>
<dbReference type="PANTHER" id="PTHR15410:SF2">
    <property type="entry name" value="HIRA-INTERACTING PROTEIN 3"/>
    <property type="match status" value="1"/>
</dbReference>
<feature type="compositionally biased region" description="Basic residues" evidence="1">
    <location>
        <begin position="497"/>
        <end position="511"/>
    </location>
</feature>
<keyword evidence="3" id="KW-1185">Reference proteome</keyword>
<dbReference type="VEuPathDB" id="VectorBase:AEPI004441"/>
<dbReference type="PANTHER" id="PTHR15410">
    <property type="entry name" value="HIRA-INTERACTING PROTEIN 3"/>
    <property type="match status" value="1"/>
</dbReference>
<protein>
    <submittedName>
        <fullName evidence="2">Uncharacterized protein</fullName>
    </submittedName>
</protein>
<dbReference type="STRING" id="199890.A0A182PBY5"/>
<proteinExistence type="predicted"/>
<dbReference type="AlphaFoldDB" id="A0A182PBY5"/>
<feature type="compositionally biased region" description="Basic and acidic residues" evidence="1">
    <location>
        <begin position="410"/>
        <end position="420"/>
    </location>
</feature>
<accession>A0A182PBY5</accession>
<feature type="region of interest" description="Disordered" evidence="1">
    <location>
        <begin position="595"/>
        <end position="661"/>
    </location>
</feature>